<dbReference type="GO" id="GO:0015189">
    <property type="term" value="F:L-lysine transmembrane transporter activity"/>
    <property type="evidence" value="ECO:0007669"/>
    <property type="project" value="TreeGrafter"/>
</dbReference>
<feature type="compositionally biased region" description="Polar residues" evidence="9">
    <location>
        <begin position="1"/>
        <end position="12"/>
    </location>
</feature>
<evidence type="ECO:0000256" key="10">
    <source>
        <dbReference type="SAM" id="Phobius"/>
    </source>
</evidence>
<evidence type="ECO:0000256" key="9">
    <source>
        <dbReference type="SAM" id="MobiDB-lite"/>
    </source>
</evidence>
<keyword evidence="6" id="KW-0029">Amino-acid transport</keyword>
<comment type="caution">
    <text evidence="12">The sequence shown here is derived from an EMBL/GenBank/DDBJ whole genome shotgun (WGS) entry which is preliminary data.</text>
</comment>
<dbReference type="InterPro" id="IPR013057">
    <property type="entry name" value="AA_transpt_TM"/>
</dbReference>
<dbReference type="AlphaFoldDB" id="A0A8H7PKH6"/>
<dbReference type="GO" id="GO:0061459">
    <property type="term" value="F:L-arginine transmembrane transporter activity"/>
    <property type="evidence" value="ECO:0007669"/>
    <property type="project" value="TreeGrafter"/>
</dbReference>
<dbReference type="PANTHER" id="PTHR22950">
    <property type="entry name" value="AMINO ACID TRANSPORTER"/>
    <property type="match status" value="1"/>
</dbReference>
<feature type="transmembrane region" description="Helical" evidence="10">
    <location>
        <begin position="418"/>
        <end position="440"/>
    </location>
</feature>
<dbReference type="Pfam" id="PF01490">
    <property type="entry name" value="Aa_trans"/>
    <property type="match status" value="1"/>
</dbReference>
<organism evidence="12 13">
    <name type="scientific">Mortierella isabellina</name>
    <name type="common">Filamentous fungus</name>
    <name type="synonym">Umbelopsis isabellina</name>
    <dbReference type="NCBI Taxonomy" id="91625"/>
    <lineage>
        <taxon>Eukaryota</taxon>
        <taxon>Fungi</taxon>
        <taxon>Fungi incertae sedis</taxon>
        <taxon>Mucoromycota</taxon>
        <taxon>Mucoromycotina</taxon>
        <taxon>Umbelopsidomycetes</taxon>
        <taxon>Umbelopsidales</taxon>
        <taxon>Umbelopsidaceae</taxon>
        <taxon>Umbelopsis</taxon>
    </lineage>
</organism>
<dbReference type="GO" id="GO:0005290">
    <property type="term" value="F:L-histidine transmembrane transporter activity"/>
    <property type="evidence" value="ECO:0007669"/>
    <property type="project" value="TreeGrafter"/>
</dbReference>
<feature type="transmembrane region" description="Helical" evidence="10">
    <location>
        <begin position="104"/>
        <end position="127"/>
    </location>
</feature>
<protein>
    <recommendedName>
        <fullName evidence="11">Amino acid transporter transmembrane domain-containing protein</fullName>
    </recommendedName>
</protein>
<dbReference type="GO" id="GO:0005313">
    <property type="term" value="F:L-glutamate transmembrane transporter activity"/>
    <property type="evidence" value="ECO:0007669"/>
    <property type="project" value="TreeGrafter"/>
</dbReference>
<evidence type="ECO:0000256" key="2">
    <source>
        <dbReference type="ARBA" id="ARBA00008066"/>
    </source>
</evidence>
<feature type="domain" description="Amino acid transporter transmembrane" evidence="11">
    <location>
        <begin position="75"/>
        <end position="475"/>
    </location>
</feature>
<feature type="transmembrane region" description="Helical" evidence="10">
    <location>
        <begin position="300"/>
        <end position="323"/>
    </location>
</feature>
<keyword evidence="13" id="KW-1185">Reference proteome</keyword>
<keyword evidence="7 10" id="KW-1133">Transmembrane helix</keyword>
<keyword evidence="4" id="KW-0926">Vacuole</keyword>
<feature type="transmembrane region" description="Helical" evidence="10">
    <location>
        <begin position="199"/>
        <end position="216"/>
    </location>
</feature>
<evidence type="ECO:0000256" key="1">
    <source>
        <dbReference type="ARBA" id="ARBA00004128"/>
    </source>
</evidence>
<dbReference type="GO" id="GO:0005302">
    <property type="term" value="F:L-tyrosine transmembrane transporter activity"/>
    <property type="evidence" value="ECO:0007669"/>
    <property type="project" value="TreeGrafter"/>
</dbReference>
<dbReference type="GO" id="GO:0015194">
    <property type="term" value="F:L-serine transmembrane transporter activity"/>
    <property type="evidence" value="ECO:0007669"/>
    <property type="project" value="TreeGrafter"/>
</dbReference>
<dbReference type="OrthoDB" id="438545at2759"/>
<comment type="similarity">
    <text evidence="2">Belongs to the amino acid/polyamine transporter 2 family.</text>
</comment>
<evidence type="ECO:0000256" key="6">
    <source>
        <dbReference type="ARBA" id="ARBA00022970"/>
    </source>
</evidence>
<name>A0A8H7PKH6_MORIS</name>
<feature type="transmembrane region" description="Helical" evidence="10">
    <location>
        <begin position="267"/>
        <end position="288"/>
    </location>
</feature>
<feature type="transmembrane region" description="Helical" evidence="10">
    <location>
        <begin position="335"/>
        <end position="356"/>
    </location>
</feature>
<dbReference type="GO" id="GO:0000329">
    <property type="term" value="C:fungal-type vacuole membrane"/>
    <property type="evidence" value="ECO:0007669"/>
    <property type="project" value="TreeGrafter"/>
</dbReference>
<reference evidence="12" key="1">
    <citation type="submission" date="2020-12" db="EMBL/GenBank/DDBJ databases">
        <title>Metabolic potential, ecology and presence of endohyphal bacteria is reflected in genomic diversity of Mucoromycotina.</title>
        <authorList>
            <person name="Muszewska A."/>
            <person name="Okrasinska A."/>
            <person name="Steczkiewicz K."/>
            <person name="Drgas O."/>
            <person name="Orlowska M."/>
            <person name="Perlinska-Lenart U."/>
            <person name="Aleksandrzak-Piekarczyk T."/>
            <person name="Szatraj K."/>
            <person name="Zielenkiewicz U."/>
            <person name="Pilsyk S."/>
            <person name="Malc E."/>
            <person name="Mieczkowski P."/>
            <person name="Kruszewska J.S."/>
            <person name="Biernat P."/>
            <person name="Pawlowska J."/>
        </authorList>
    </citation>
    <scope>NUCLEOTIDE SEQUENCE</scope>
    <source>
        <strain evidence="12">WA0000067209</strain>
    </source>
</reference>
<feature type="transmembrane region" description="Helical" evidence="10">
    <location>
        <begin position="394"/>
        <end position="412"/>
    </location>
</feature>
<gene>
    <name evidence="12" type="ORF">INT43_001037</name>
</gene>
<dbReference type="Gene3D" id="1.20.1740.10">
    <property type="entry name" value="Amino acid/polyamine transporter I"/>
    <property type="match status" value="1"/>
</dbReference>
<evidence type="ECO:0000313" key="12">
    <source>
        <dbReference type="EMBL" id="KAG2175390.1"/>
    </source>
</evidence>
<evidence type="ECO:0000259" key="11">
    <source>
        <dbReference type="Pfam" id="PF01490"/>
    </source>
</evidence>
<dbReference type="EMBL" id="JAEPQZ010000011">
    <property type="protein sequence ID" value="KAG2175390.1"/>
    <property type="molecule type" value="Genomic_DNA"/>
</dbReference>
<evidence type="ECO:0000313" key="13">
    <source>
        <dbReference type="Proteomes" id="UP000654370"/>
    </source>
</evidence>
<feature type="region of interest" description="Disordered" evidence="9">
    <location>
        <begin position="1"/>
        <end position="29"/>
    </location>
</feature>
<evidence type="ECO:0000256" key="5">
    <source>
        <dbReference type="ARBA" id="ARBA00022692"/>
    </source>
</evidence>
<keyword evidence="5 10" id="KW-0812">Transmembrane</keyword>
<evidence type="ECO:0000256" key="7">
    <source>
        <dbReference type="ARBA" id="ARBA00022989"/>
    </source>
</evidence>
<dbReference type="PANTHER" id="PTHR22950:SF678">
    <property type="entry name" value="VACUOLAR AMINO ACID TRANSPORTER 5-RELATED"/>
    <property type="match status" value="1"/>
</dbReference>
<keyword evidence="8 10" id="KW-0472">Membrane</keyword>
<sequence length="483" mass="51759">MATDRTPYNSYTEPGAYVESGDSSRAPSVYSITSSCPSSYPSSYAIAPDESKPLLQSAGPAQETHRNDNANSSGTASPISSVINLSNTILGTGMLAMPGAVASVGLIPGMLVIIFSGMTSALGLYFLSKAAARTEGRDASFFAVAQLTWPSAAIFFDLAIAIKCFGVGISYMLIVGDLMPQIVLSMFHPGEDLLFLLDRRLWITVFMITIAGPISFSRKLDSLKYTSVVALFAVAYLCMIVAWHFFAPNFPTAPSSDIELVHFSTKFFTSLPVFVFAFTCHQNIFSVYNEQKDNSQKKINSVIGTSIGIAMVLYEGIAVMGYLSFGKAVTGNIILAYPASLFVTGGRIAIVILVLLSYPLQCHPCRASLDKVMSAHSTRASGNKVPPPPSTLKFISLTIGILIATYIVAMTMTKLDLVLAFVGSTGSTAISFILPSLFYLKLHQDQPWTTSKVVAALLGVYGVCVMVVCLTFNIMHAANPPAH</sequence>
<evidence type="ECO:0000256" key="4">
    <source>
        <dbReference type="ARBA" id="ARBA00022554"/>
    </source>
</evidence>
<dbReference type="Proteomes" id="UP000654370">
    <property type="component" value="Unassembled WGS sequence"/>
</dbReference>
<accession>A0A8H7PKH6</accession>
<evidence type="ECO:0000256" key="8">
    <source>
        <dbReference type="ARBA" id="ARBA00023136"/>
    </source>
</evidence>
<feature type="region of interest" description="Disordered" evidence="9">
    <location>
        <begin position="54"/>
        <end position="75"/>
    </location>
</feature>
<evidence type="ECO:0000256" key="3">
    <source>
        <dbReference type="ARBA" id="ARBA00022448"/>
    </source>
</evidence>
<feature type="transmembrane region" description="Helical" evidence="10">
    <location>
        <begin position="452"/>
        <end position="475"/>
    </location>
</feature>
<comment type="subcellular location">
    <subcellularLocation>
        <location evidence="1">Vacuole membrane</location>
        <topology evidence="1">Multi-pass membrane protein</topology>
    </subcellularLocation>
</comment>
<keyword evidence="3" id="KW-0813">Transport</keyword>
<proteinExistence type="inferred from homology"/>
<feature type="transmembrane region" description="Helical" evidence="10">
    <location>
        <begin position="228"/>
        <end position="247"/>
    </location>
</feature>